<evidence type="ECO:0000313" key="1">
    <source>
        <dbReference type="EMBL" id="KAI4828569.1"/>
    </source>
</evidence>
<dbReference type="Proteomes" id="UP001057452">
    <property type="component" value="Chromosome 4"/>
</dbReference>
<evidence type="ECO:0000313" key="2">
    <source>
        <dbReference type="Proteomes" id="UP001057452"/>
    </source>
</evidence>
<organism evidence="1 2">
    <name type="scientific">Chaenocephalus aceratus</name>
    <name type="common">Blackfin icefish</name>
    <name type="synonym">Chaenichthys aceratus</name>
    <dbReference type="NCBI Taxonomy" id="36190"/>
    <lineage>
        <taxon>Eukaryota</taxon>
        <taxon>Metazoa</taxon>
        <taxon>Chordata</taxon>
        <taxon>Craniata</taxon>
        <taxon>Vertebrata</taxon>
        <taxon>Euteleostomi</taxon>
        <taxon>Actinopterygii</taxon>
        <taxon>Neopterygii</taxon>
        <taxon>Teleostei</taxon>
        <taxon>Neoteleostei</taxon>
        <taxon>Acanthomorphata</taxon>
        <taxon>Eupercaria</taxon>
        <taxon>Perciformes</taxon>
        <taxon>Notothenioidei</taxon>
        <taxon>Channichthyidae</taxon>
        <taxon>Chaenocephalus</taxon>
    </lineage>
</organism>
<keyword evidence="2" id="KW-1185">Reference proteome</keyword>
<dbReference type="EMBL" id="CM043788">
    <property type="protein sequence ID" value="KAI4828569.1"/>
    <property type="molecule type" value="Genomic_DNA"/>
</dbReference>
<comment type="caution">
    <text evidence="1">The sequence shown here is derived from an EMBL/GenBank/DDBJ whole genome shotgun (WGS) entry which is preliminary data.</text>
</comment>
<accession>A0ACB9XQ25</accession>
<proteinExistence type="predicted"/>
<sequence length="79" mass="8473">MKVPACAVGEGHFVALSKVRQLAGSRSRSPSRPQRTAARATVWAAPRARPAPAAARRSPDPDPCPGPKVHRDRFVLLLP</sequence>
<name>A0ACB9XQ25_CHAAC</name>
<reference evidence="1" key="1">
    <citation type="submission" date="2022-05" db="EMBL/GenBank/DDBJ databases">
        <title>Chromosome-level genome of Chaenocephalus aceratus.</title>
        <authorList>
            <person name="Park H."/>
        </authorList>
    </citation>
    <scope>NUCLEOTIDE SEQUENCE</scope>
    <source>
        <strain evidence="1">KU_202001</strain>
    </source>
</reference>
<gene>
    <name evidence="1" type="ORF">KUCAC02_022651</name>
</gene>
<protein>
    <submittedName>
        <fullName evidence="1">Uncharacterized protein</fullName>
    </submittedName>
</protein>